<dbReference type="VEuPathDB" id="FungiDB:ASPACDRAFT_38465"/>
<dbReference type="InterPro" id="IPR036779">
    <property type="entry name" value="LysM_dom_sf"/>
</dbReference>
<evidence type="ECO:0000313" key="6">
    <source>
        <dbReference type="EMBL" id="OJK04903.1"/>
    </source>
</evidence>
<reference evidence="7" key="1">
    <citation type="journal article" date="2017" name="Genome Biol.">
        <title>Comparative genomics reveals high biological diversity and specific adaptations in the industrially and medically important fungal genus Aspergillus.</title>
        <authorList>
            <person name="de Vries R.P."/>
            <person name="Riley R."/>
            <person name="Wiebenga A."/>
            <person name="Aguilar-Osorio G."/>
            <person name="Amillis S."/>
            <person name="Uchima C.A."/>
            <person name="Anderluh G."/>
            <person name="Asadollahi M."/>
            <person name="Askin M."/>
            <person name="Barry K."/>
            <person name="Battaglia E."/>
            <person name="Bayram O."/>
            <person name="Benocci T."/>
            <person name="Braus-Stromeyer S.A."/>
            <person name="Caldana C."/>
            <person name="Canovas D."/>
            <person name="Cerqueira G.C."/>
            <person name="Chen F."/>
            <person name="Chen W."/>
            <person name="Choi C."/>
            <person name="Clum A."/>
            <person name="Dos Santos R.A."/>
            <person name="Damasio A.R."/>
            <person name="Diallinas G."/>
            <person name="Emri T."/>
            <person name="Fekete E."/>
            <person name="Flipphi M."/>
            <person name="Freyberg S."/>
            <person name="Gallo A."/>
            <person name="Gournas C."/>
            <person name="Habgood R."/>
            <person name="Hainaut M."/>
            <person name="Harispe M.L."/>
            <person name="Henrissat B."/>
            <person name="Hilden K.S."/>
            <person name="Hope R."/>
            <person name="Hossain A."/>
            <person name="Karabika E."/>
            <person name="Karaffa L."/>
            <person name="Karanyi Z."/>
            <person name="Krasevec N."/>
            <person name="Kuo A."/>
            <person name="Kusch H."/>
            <person name="LaButti K."/>
            <person name="Lagendijk E.L."/>
            <person name="Lapidus A."/>
            <person name="Levasseur A."/>
            <person name="Lindquist E."/>
            <person name="Lipzen A."/>
            <person name="Logrieco A.F."/>
            <person name="MacCabe A."/>
            <person name="Maekelae M.R."/>
            <person name="Malavazi I."/>
            <person name="Melin P."/>
            <person name="Meyer V."/>
            <person name="Mielnichuk N."/>
            <person name="Miskei M."/>
            <person name="Molnar A.P."/>
            <person name="Mule G."/>
            <person name="Ngan C.Y."/>
            <person name="Orejas M."/>
            <person name="Orosz E."/>
            <person name="Ouedraogo J.P."/>
            <person name="Overkamp K.M."/>
            <person name="Park H.-S."/>
            <person name="Perrone G."/>
            <person name="Piumi F."/>
            <person name="Punt P.J."/>
            <person name="Ram A.F."/>
            <person name="Ramon A."/>
            <person name="Rauscher S."/>
            <person name="Record E."/>
            <person name="Riano-Pachon D.M."/>
            <person name="Robert V."/>
            <person name="Roehrig J."/>
            <person name="Ruller R."/>
            <person name="Salamov A."/>
            <person name="Salih N.S."/>
            <person name="Samson R.A."/>
            <person name="Sandor E."/>
            <person name="Sanguinetti M."/>
            <person name="Schuetze T."/>
            <person name="Sepcic K."/>
            <person name="Shelest E."/>
            <person name="Sherlock G."/>
            <person name="Sophianopoulou V."/>
            <person name="Squina F.M."/>
            <person name="Sun H."/>
            <person name="Susca A."/>
            <person name="Todd R.B."/>
            <person name="Tsang A."/>
            <person name="Unkles S.E."/>
            <person name="van de Wiele N."/>
            <person name="van Rossen-Uffink D."/>
            <person name="Oliveira J.V."/>
            <person name="Vesth T.C."/>
            <person name="Visser J."/>
            <person name="Yu J.-H."/>
            <person name="Zhou M."/>
            <person name="Andersen M.R."/>
            <person name="Archer D.B."/>
            <person name="Baker S.E."/>
            <person name="Benoit I."/>
            <person name="Brakhage A.A."/>
            <person name="Braus G.H."/>
            <person name="Fischer R."/>
            <person name="Frisvad J.C."/>
            <person name="Goldman G.H."/>
            <person name="Houbraken J."/>
            <person name="Oakley B."/>
            <person name="Pocsi I."/>
            <person name="Scazzocchio C."/>
            <person name="Seiboth B."/>
            <person name="vanKuyk P.A."/>
            <person name="Wortman J."/>
            <person name="Dyer P.S."/>
            <person name="Grigoriev I.V."/>
        </authorList>
    </citation>
    <scope>NUCLEOTIDE SEQUENCE [LARGE SCALE GENOMIC DNA]</scope>
    <source>
        <strain evidence="7">ATCC 16872 / CBS 172.66 / WB 5094</strain>
    </source>
</reference>
<dbReference type="EMBL" id="KV878970">
    <property type="protein sequence ID" value="OJK04903.1"/>
    <property type="molecule type" value="Genomic_DNA"/>
</dbReference>
<dbReference type="PROSITE" id="PS51782">
    <property type="entry name" value="LYSM"/>
    <property type="match status" value="2"/>
</dbReference>
<evidence type="ECO:0000259" key="5">
    <source>
        <dbReference type="PROSITE" id="PS51782"/>
    </source>
</evidence>
<keyword evidence="7" id="KW-1185">Reference proteome</keyword>
<feature type="chain" id="PRO_5012047190" description="LysM domain-containing protein" evidence="4">
    <location>
        <begin position="19"/>
        <end position="190"/>
    </location>
</feature>
<dbReference type="AlphaFoldDB" id="A0A1L9X8Y7"/>
<keyword evidence="3" id="KW-0843">Virulence</keyword>
<dbReference type="OrthoDB" id="5985073at2759"/>
<keyword evidence="1" id="KW-0147">Chitin-binding</keyword>
<dbReference type="Proteomes" id="UP000184546">
    <property type="component" value="Unassembled WGS sequence"/>
</dbReference>
<dbReference type="PANTHER" id="PTHR34997">
    <property type="entry name" value="AM15"/>
    <property type="match status" value="1"/>
</dbReference>
<dbReference type="OMA" id="MTSNCDS"/>
<name>A0A1L9X8Y7_ASPA1</name>
<evidence type="ECO:0000256" key="4">
    <source>
        <dbReference type="SAM" id="SignalP"/>
    </source>
</evidence>
<feature type="domain" description="LysM" evidence="5">
    <location>
        <begin position="59"/>
        <end position="105"/>
    </location>
</feature>
<proteinExistence type="predicted"/>
<dbReference type="GeneID" id="30974262"/>
<accession>A0A1L9X8Y7</accession>
<sequence>MHLSYLSFLTLAAPLVAAIAPPAASPAPTTLITASKVNSAAAAAAPSPTQPGIAANCNAYHLVASGETCASIATTAGISLTDFYSWNSGVGSGCTALWLGYYVCVGVGSTATTTTTSTTTTAAVSTPTPVQTGMVTNCNTFYLVASGDTCTTVATKEGITVQDIVTWNPAVGTGCTNMWYGYYICVGVSG</sequence>
<feature type="signal peptide" evidence="4">
    <location>
        <begin position="1"/>
        <end position="18"/>
    </location>
</feature>
<dbReference type="InterPro" id="IPR052210">
    <property type="entry name" value="LysM1-like"/>
</dbReference>
<keyword evidence="2 4" id="KW-0732">Signal</keyword>
<dbReference type="GO" id="GO:0008061">
    <property type="term" value="F:chitin binding"/>
    <property type="evidence" value="ECO:0007669"/>
    <property type="project" value="UniProtKB-KW"/>
</dbReference>
<evidence type="ECO:0000313" key="7">
    <source>
        <dbReference type="Proteomes" id="UP000184546"/>
    </source>
</evidence>
<protein>
    <recommendedName>
        <fullName evidence="5">LysM domain-containing protein</fullName>
    </recommendedName>
</protein>
<evidence type="ECO:0000256" key="2">
    <source>
        <dbReference type="ARBA" id="ARBA00022729"/>
    </source>
</evidence>
<dbReference type="Gene3D" id="3.10.350.10">
    <property type="entry name" value="LysM domain"/>
    <property type="match status" value="2"/>
</dbReference>
<dbReference type="PANTHER" id="PTHR34997:SF2">
    <property type="entry name" value="LYSM DOMAIN-CONTAINING PROTEIN-RELATED"/>
    <property type="match status" value="1"/>
</dbReference>
<dbReference type="STRING" id="690307.A0A1L9X8Y7"/>
<dbReference type="InterPro" id="IPR018392">
    <property type="entry name" value="LysM"/>
</dbReference>
<dbReference type="RefSeq" id="XP_020061242.1">
    <property type="nucleotide sequence ID" value="XM_020200448.1"/>
</dbReference>
<dbReference type="CDD" id="cd00118">
    <property type="entry name" value="LysM"/>
    <property type="match status" value="2"/>
</dbReference>
<organism evidence="6 7">
    <name type="scientific">Aspergillus aculeatus (strain ATCC 16872 / CBS 172.66 / WB 5094)</name>
    <dbReference type="NCBI Taxonomy" id="690307"/>
    <lineage>
        <taxon>Eukaryota</taxon>
        <taxon>Fungi</taxon>
        <taxon>Dikarya</taxon>
        <taxon>Ascomycota</taxon>
        <taxon>Pezizomycotina</taxon>
        <taxon>Eurotiomycetes</taxon>
        <taxon>Eurotiomycetidae</taxon>
        <taxon>Eurotiales</taxon>
        <taxon>Aspergillaceae</taxon>
        <taxon>Aspergillus</taxon>
        <taxon>Aspergillus subgen. Circumdati</taxon>
    </lineage>
</organism>
<gene>
    <name evidence="6" type="ORF">ASPACDRAFT_38465</name>
</gene>
<dbReference type="Pfam" id="PF01476">
    <property type="entry name" value="LysM"/>
    <property type="match status" value="2"/>
</dbReference>
<feature type="domain" description="LysM" evidence="5">
    <location>
        <begin position="140"/>
        <end position="186"/>
    </location>
</feature>
<dbReference type="SUPFAM" id="SSF54106">
    <property type="entry name" value="LysM domain"/>
    <property type="match status" value="2"/>
</dbReference>
<evidence type="ECO:0000256" key="3">
    <source>
        <dbReference type="ARBA" id="ARBA00023026"/>
    </source>
</evidence>
<dbReference type="SMART" id="SM00257">
    <property type="entry name" value="LysM"/>
    <property type="match status" value="2"/>
</dbReference>
<evidence type="ECO:0000256" key="1">
    <source>
        <dbReference type="ARBA" id="ARBA00022669"/>
    </source>
</evidence>